<evidence type="ECO:0000256" key="1">
    <source>
        <dbReference type="SAM" id="MobiDB-lite"/>
    </source>
</evidence>
<evidence type="ECO:0000313" key="3">
    <source>
        <dbReference type="Proteomes" id="UP000199301"/>
    </source>
</evidence>
<gene>
    <name evidence="2" type="ORF">SAMN04489718_3267</name>
</gene>
<keyword evidence="3" id="KW-1185">Reference proteome</keyword>
<reference evidence="3" key="1">
    <citation type="submission" date="2016-10" db="EMBL/GenBank/DDBJ databases">
        <authorList>
            <person name="Varghese N."/>
            <person name="Submissions S."/>
        </authorList>
    </citation>
    <scope>NUCLEOTIDE SEQUENCE [LARGE SCALE GENOMIC DNA]</scope>
    <source>
        <strain evidence="3">DSM 45459</strain>
    </source>
</reference>
<feature type="region of interest" description="Disordered" evidence="1">
    <location>
        <begin position="105"/>
        <end position="124"/>
    </location>
</feature>
<accession>A0A1H1FVJ9</accession>
<dbReference type="Proteomes" id="UP000199301">
    <property type="component" value="Unassembled WGS sequence"/>
</dbReference>
<proteinExistence type="predicted"/>
<evidence type="ECO:0008006" key="4">
    <source>
        <dbReference type="Google" id="ProtNLM"/>
    </source>
</evidence>
<evidence type="ECO:0000313" key="2">
    <source>
        <dbReference type="EMBL" id="SDR05004.1"/>
    </source>
</evidence>
<organism evidence="2 3">
    <name type="scientific">Actinopolyspora saharensis</name>
    <dbReference type="NCBI Taxonomy" id="995062"/>
    <lineage>
        <taxon>Bacteria</taxon>
        <taxon>Bacillati</taxon>
        <taxon>Actinomycetota</taxon>
        <taxon>Actinomycetes</taxon>
        <taxon>Actinopolysporales</taxon>
        <taxon>Actinopolysporaceae</taxon>
        <taxon>Actinopolyspora</taxon>
    </lineage>
</organism>
<dbReference type="STRING" id="995062.SAMN04489718_3267"/>
<sequence>MANSGTGFAVDLYRLEKVAKDYLPTVATVYENAVGLCQDAESGLGFMSGIPEQFQGESGSISQAYGQVHSAVTEVLKSTKTSLDETASALHETVRMYAEADQGVSDNLDQLMQQRGTPKPGVSS</sequence>
<dbReference type="EMBL" id="FNKO01000002">
    <property type="protein sequence ID" value="SDR05004.1"/>
    <property type="molecule type" value="Genomic_DNA"/>
</dbReference>
<dbReference type="RefSeq" id="WP_245695867.1">
    <property type="nucleotide sequence ID" value="NZ_FNKO01000002.1"/>
</dbReference>
<dbReference type="AlphaFoldDB" id="A0A1H1FVJ9"/>
<protein>
    <recommendedName>
        <fullName evidence="4">Excreted virulence factor EspC, type VII ESX diderm</fullName>
    </recommendedName>
</protein>
<name>A0A1H1FVJ9_9ACTN</name>